<protein>
    <submittedName>
        <fullName evidence="2">(malaria parasite P. vivax) hypothetical protein</fullName>
    </submittedName>
</protein>
<sequence length="279" mass="32751">MIQLSSKILEENINFATLLKKLTFIFLTWACLPYNDMGAYSKSLENKHEQYNIENIILCRLLAKHEQKRELRDTSFRDKLPDRSLHKNRRNVSDHTPTYSEVRSKASNNFDIYLKGYKDRYIKKKGLYKLDCYYENKIFEKINHIRVIAEKMHNDKKRCKKIFLKKYGIVLILFALIPAIGIIYPIVFGIDKNNTGIAGICEDSSHIRGSPKEHKPNTGVSCKYSWIYNNADLIKRFGNISYTFLFTSCIIVLSIISYIFIKFRKYEKLKAGKCKMNIK</sequence>
<evidence type="ECO:0000313" key="2">
    <source>
        <dbReference type="EMBL" id="CAG9480083.1"/>
    </source>
</evidence>
<accession>A0A8S4HFV8</accession>
<keyword evidence="1" id="KW-0472">Membrane</keyword>
<dbReference type="Proteomes" id="UP000779233">
    <property type="component" value="Unassembled WGS sequence"/>
</dbReference>
<reference evidence="2" key="1">
    <citation type="submission" date="2021-09" db="EMBL/GenBank/DDBJ databases">
        <authorList>
            <consortium name="Pathogen Informatics"/>
        </authorList>
    </citation>
    <scope>NUCLEOTIDE SEQUENCE</scope>
    <source>
        <strain evidence="2">PvW1</strain>
    </source>
</reference>
<dbReference type="VEuPathDB" id="PlasmoDB:PVPAM_050009400"/>
<dbReference type="EMBL" id="CAJZCX010000010">
    <property type="protein sequence ID" value="CAG9480083.1"/>
    <property type="molecule type" value="Genomic_DNA"/>
</dbReference>
<feature type="transmembrane region" description="Helical" evidence="1">
    <location>
        <begin position="240"/>
        <end position="261"/>
    </location>
</feature>
<dbReference type="AlphaFoldDB" id="A0A8S4HFV8"/>
<keyword evidence="1" id="KW-0812">Transmembrane</keyword>
<dbReference type="Pfam" id="PF12420">
    <property type="entry name" value="DUF3671"/>
    <property type="match status" value="1"/>
</dbReference>
<name>A0A8S4HFV8_PLAVI</name>
<evidence type="ECO:0000313" key="3">
    <source>
        <dbReference type="Proteomes" id="UP000779233"/>
    </source>
</evidence>
<organism evidence="2 3">
    <name type="scientific">Plasmodium vivax</name>
    <name type="common">malaria parasite P. vivax</name>
    <dbReference type="NCBI Taxonomy" id="5855"/>
    <lineage>
        <taxon>Eukaryota</taxon>
        <taxon>Sar</taxon>
        <taxon>Alveolata</taxon>
        <taxon>Apicomplexa</taxon>
        <taxon>Aconoidasida</taxon>
        <taxon>Haemosporida</taxon>
        <taxon>Plasmodiidae</taxon>
        <taxon>Plasmodium</taxon>
        <taxon>Plasmodium (Plasmodium)</taxon>
    </lineage>
</organism>
<evidence type="ECO:0000256" key="1">
    <source>
        <dbReference type="SAM" id="Phobius"/>
    </source>
</evidence>
<proteinExistence type="predicted"/>
<feature type="transmembrane region" description="Helical" evidence="1">
    <location>
        <begin position="167"/>
        <end position="187"/>
    </location>
</feature>
<gene>
    <name evidence="2" type="ORF">PVW1_050041900</name>
</gene>
<dbReference type="InterPro" id="IPR022139">
    <property type="entry name" value="Fam-L/Fam-M-like_plasmodium"/>
</dbReference>
<keyword evidence="1" id="KW-1133">Transmembrane helix</keyword>
<comment type="caution">
    <text evidence="2">The sequence shown here is derived from an EMBL/GenBank/DDBJ whole genome shotgun (WGS) entry which is preliminary data.</text>
</comment>